<dbReference type="InterPro" id="IPR001316">
    <property type="entry name" value="Pept_S1A_streptogrisin"/>
</dbReference>
<keyword evidence="3 10" id="KW-0732">Signal</keyword>
<feature type="domain" description="Peptidase S1A alpha-lytic prodomain" evidence="12">
    <location>
        <begin position="97"/>
        <end position="148"/>
    </location>
</feature>
<dbReference type="GO" id="GO:0005576">
    <property type="term" value="C:extracellular region"/>
    <property type="evidence" value="ECO:0007669"/>
    <property type="project" value="InterPro"/>
</dbReference>
<dbReference type="SUPFAM" id="SSF50494">
    <property type="entry name" value="Trypsin-like serine proteases"/>
    <property type="match status" value="1"/>
</dbReference>
<evidence type="ECO:0000256" key="3">
    <source>
        <dbReference type="ARBA" id="ARBA00022729"/>
    </source>
</evidence>
<dbReference type="GO" id="GO:0006508">
    <property type="term" value="P:proteolysis"/>
    <property type="evidence" value="ECO:0007669"/>
    <property type="project" value="UniProtKB-KW"/>
</dbReference>
<feature type="disulfide bond" evidence="9">
    <location>
        <begin position="314"/>
        <end position="344"/>
    </location>
</feature>
<accession>A0A6L9SDY5</accession>
<evidence type="ECO:0000259" key="11">
    <source>
        <dbReference type="Pfam" id="PF00089"/>
    </source>
</evidence>
<dbReference type="GO" id="GO:0004252">
    <property type="term" value="F:serine-type endopeptidase activity"/>
    <property type="evidence" value="ECO:0007669"/>
    <property type="project" value="InterPro"/>
</dbReference>
<reference evidence="13 14" key="1">
    <citation type="submission" date="2020-02" db="EMBL/GenBank/DDBJ databases">
        <authorList>
            <person name="Li X.-J."/>
            <person name="Han X.-M."/>
        </authorList>
    </citation>
    <scope>NUCLEOTIDE SEQUENCE [LARGE SCALE GENOMIC DNA]</scope>
    <source>
        <strain evidence="13 14">CCTCC AB 2017055</strain>
    </source>
</reference>
<dbReference type="PROSITE" id="PS00135">
    <property type="entry name" value="TRYPSIN_SER"/>
    <property type="match status" value="1"/>
</dbReference>
<keyword evidence="14" id="KW-1185">Reference proteome</keyword>
<name>A0A6L9SDY5_9ACTN</name>
<keyword evidence="7 9" id="KW-1015">Disulfide bond</keyword>
<protein>
    <submittedName>
        <fullName evidence="13">S1 family peptidase</fullName>
    </submittedName>
</protein>
<dbReference type="AlphaFoldDB" id="A0A6L9SDY5"/>
<evidence type="ECO:0000256" key="5">
    <source>
        <dbReference type="ARBA" id="ARBA00022825"/>
    </source>
</evidence>
<keyword evidence="2" id="KW-0645">Protease</keyword>
<gene>
    <name evidence="13" type="ORF">G1H10_21910</name>
</gene>
<dbReference type="PRINTS" id="PR00861">
    <property type="entry name" value="ALYTICPTASE"/>
</dbReference>
<dbReference type="RefSeq" id="WP_163741752.1">
    <property type="nucleotide sequence ID" value="NZ_JAAGOA010000017.1"/>
</dbReference>
<evidence type="ECO:0000256" key="1">
    <source>
        <dbReference type="ARBA" id="ARBA00007664"/>
    </source>
</evidence>
<dbReference type="Gene3D" id="2.40.10.10">
    <property type="entry name" value="Trypsin-like serine proteases"/>
    <property type="match status" value="2"/>
</dbReference>
<dbReference type="InterPro" id="IPR018114">
    <property type="entry name" value="TRYPSIN_HIS"/>
</dbReference>
<comment type="similarity">
    <text evidence="1">Belongs to the peptidase S1 family.</text>
</comment>
<keyword evidence="5" id="KW-0720">Serine protease</keyword>
<feature type="active site" description="Charge relay system" evidence="8">
    <location>
        <position position="238"/>
    </location>
</feature>
<sequence>MPRTRLLTATVGVLAGCAVTASALLHPTTTQAAPSAGDSDARTMSVQRAQALVDDLSPSKTGGAYVDGDGETVITVTDRATADRVRAAGGTAQLVPHSAAQLEAIRADLNSLPPVPGTSWGVDPDTNQVAIEVYDTATGRDLRRIESIARRHGDAVRVERLSGSIEGTDFTSGGQGIQNRYGNPASTCSLGFNVQNQNGTKYFLTAGHCAANTRIWHKAANGLYLGERVGTVHFPGDDFALIGYRNSAVKAYGTVWVHGAEKQITRSRWVVDGESVDRVGTKSTDLNGIVLVPRTDVTWSDGTKMTGMIKTSLCAKSGDSGGPLFSGTYALGILSAALNPSEPCSTSRNSRTWFQPVQEVLNHYGMRVY</sequence>
<dbReference type="Proteomes" id="UP000475214">
    <property type="component" value="Unassembled WGS sequence"/>
</dbReference>
<dbReference type="InterPro" id="IPR001254">
    <property type="entry name" value="Trypsin_dom"/>
</dbReference>
<evidence type="ECO:0000256" key="4">
    <source>
        <dbReference type="ARBA" id="ARBA00022801"/>
    </source>
</evidence>
<feature type="signal peptide" evidence="10">
    <location>
        <begin position="1"/>
        <end position="32"/>
    </location>
</feature>
<dbReference type="InterPro" id="IPR043504">
    <property type="entry name" value="Peptidase_S1_PA_chymotrypsin"/>
</dbReference>
<evidence type="ECO:0000256" key="8">
    <source>
        <dbReference type="PIRSR" id="PIRSR001134-1"/>
    </source>
</evidence>
<feature type="active site" description="Charge relay system" evidence="8">
    <location>
        <position position="208"/>
    </location>
</feature>
<evidence type="ECO:0000256" key="7">
    <source>
        <dbReference type="ARBA" id="ARBA00023157"/>
    </source>
</evidence>
<dbReference type="InterPro" id="IPR009003">
    <property type="entry name" value="Peptidase_S1_PA"/>
</dbReference>
<keyword evidence="4" id="KW-0378">Hydrolase</keyword>
<dbReference type="CDD" id="cd21112">
    <property type="entry name" value="alphaLP-like"/>
    <property type="match status" value="1"/>
</dbReference>
<organism evidence="13 14">
    <name type="scientific">Phytoactinopolyspora halotolerans</name>
    <dbReference type="NCBI Taxonomy" id="1981512"/>
    <lineage>
        <taxon>Bacteria</taxon>
        <taxon>Bacillati</taxon>
        <taxon>Actinomycetota</taxon>
        <taxon>Actinomycetes</taxon>
        <taxon>Jiangellales</taxon>
        <taxon>Jiangellaceae</taxon>
        <taxon>Phytoactinopolyspora</taxon>
    </lineage>
</organism>
<dbReference type="PROSITE" id="PS00134">
    <property type="entry name" value="TRYPSIN_HIS"/>
    <property type="match status" value="1"/>
</dbReference>
<evidence type="ECO:0000313" key="13">
    <source>
        <dbReference type="EMBL" id="NEE02824.1"/>
    </source>
</evidence>
<evidence type="ECO:0000256" key="2">
    <source>
        <dbReference type="ARBA" id="ARBA00022670"/>
    </source>
</evidence>
<dbReference type="EMBL" id="JAAGOA010000017">
    <property type="protein sequence ID" value="NEE02824.1"/>
    <property type="molecule type" value="Genomic_DNA"/>
</dbReference>
<dbReference type="Pfam" id="PF00089">
    <property type="entry name" value="Trypsin"/>
    <property type="match status" value="1"/>
</dbReference>
<dbReference type="PROSITE" id="PS51257">
    <property type="entry name" value="PROKAR_LIPOPROTEIN"/>
    <property type="match status" value="1"/>
</dbReference>
<dbReference type="InterPro" id="IPR004236">
    <property type="entry name" value="Pept_S1_alpha_lytic"/>
</dbReference>
<dbReference type="PIRSF" id="PIRSF001134">
    <property type="entry name" value="Streptogrisin"/>
    <property type="match status" value="1"/>
</dbReference>
<evidence type="ECO:0000313" key="14">
    <source>
        <dbReference type="Proteomes" id="UP000475214"/>
    </source>
</evidence>
<feature type="active site" description="Charge relay system" evidence="8">
    <location>
        <position position="320"/>
    </location>
</feature>
<feature type="chain" id="PRO_5026746572" evidence="10">
    <location>
        <begin position="33"/>
        <end position="369"/>
    </location>
</feature>
<keyword evidence="6" id="KW-0865">Zymogen</keyword>
<evidence type="ECO:0000256" key="6">
    <source>
        <dbReference type="ARBA" id="ARBA00023145"/>
    </source>
</evidence>
<evidence type="ECO:0000259" key="12">
    <source>
        <dbReference type="Pfam" id="PF02983"/>
    </source>
</evidence>
<proteinExistence type="inferred from homology"/>
<evidence type="ECO:0000256" key="10">
    <source>
        <dbReference type="SAM" id="SignalP"/>
    </source>
</evidence>
<dbReference type="Pfam" id="PF02983">
    <property type="entry name" value="Pro_Al_protease"/>
    <property type="match status" value="1"/>
</dbReference>
<feature type="domain" description="Peptidase S1" evidence="11">
    <location>
        <begin position="200"/>
        <end position="359"/>
    </location>
</feature>
<dbReference type="InterPro" id="IPR033116">
    <property type="entry name" value="TRYPSIN_SER"/>
</dbReference>
<evidence type="ECO:0000256" key="9">
    <source>
        <dbReference type="PIRSR" id="PIRSR001134-2"/>
    </source>
</evidence>
<comment type="caution">
    <text evidence="13">The sequence shown here is derived from an EMBL/GenBank/DDBJ whole genome shotgun (WGS) entry which is preliminary data.</text>
</comment>
<feature type="disulfide bond" evidence="9">
    <location>
        <begin position="188"/>
        <end position="209"/>
    </location>
</feature>